<dbReference type="SMART" id="SM00935">
    <property type="entry name" value="OmpH"/>
    <property type="match status" value="1"/>
</dbReference>
<dbReference type="RefSeq" id="WP_202013952.1">
    <property type="nucleotide sequence ID" value="NZ_JAERRB010000010.1"/>
</dbReference>
<comment type="similarity">
    <text evidence="1">Belongs to the Skp family.</text>
</comment>
<evidence type="ECO:0000313" key="4">
    <source>
        <dbReference type="EMBL" id="MBL0744296.1"/>
    </source>
</evidence>
<accession>A0ABS1KXW4</accession>
<gene>
    <name evidence="4" type="ORF">JI741_23895</name>
</gene>
<protein>
    <submittedName>
        <fullName evidence="4">OmpH family outer membrane protein</fullName>
    </submittedName>
</protein>
<keyword evidence="3" id="KW-0175">Coiled coil</keyword>
<comment type="caution">
    <text evidence="4">The sequence shown here is derived from an EMBL/GenBank/DDBJ whole genome shotgun (WGS) entry which is preliminary data.</text>
</comment>
<organism evidence="4 5">
    <name type="scientific">Chryseolinea lacunae</name>
    <dbReference type="NCBI Taxonomy" id="2801331"/>
    <lineage>
        <taxon>Bacteria</taxon>
        <taxon>Pseudomonadati</taxon>
        <taxon>Bacteroidota</taxon>
        <taxon>Cytophagia</taxon>
        <taxon>Cytophagales</taxon>
        <taxon>Fulvivirgaceae</taxon>
        <taxon>Chryseolinea</taxon>
    </lineage>
</organism>
<dbReference type="Gene3D" id="3.30.910.20">
    <property type="entry name" value="Skp domain"/>
    <property type="match status" value="1"/>
</dbReference>
<sequence>MKNLSLILNAVLLVAVGVLFYLHFSAGKPATASSTTAAPGELKIAYINSDSVLKNYEYLKVNRQLLEDKTKKMDQDYRNRAISLQNEIAAYQRNVQSMTLGQVKATEEDLGKKQQNLQLYQQSLGQQLMDEEAKLNKALYERVTVFLKKYGKENGLQVVLKTDVSSDVLYADDALDISKAVTDGLNSDYKTEKADSTAVKK</sequence>
<dbReference type="SUPFAM" id="SSF111384">
    <property type="entry name" value="OmpH-like"/>
    <property type="match status" value="1"/>
</dbReference>
<dbReference type="PANTHER" id="PTHR35089">
    <property type="entry name" value="CHAPERONE PROTEIN SKP"/>
    <property type="match status" value="1"/>
</dbReference>
<name>A0ABS1KXW4_9BACT</name>
<evidence type="ECO:0000256" key="1">
    <source>
        <dbReference type="ARBA" id="ARBA00009091"/>
    </source>
</evidence>
<keyword evidence="5" id="KW-1185">Reference proteome</keyword>
<proteinExistence type="inferred from homology"/>
<reference evidence="4 5" key="1">
    <citation type="submission" date="2021-01" db="EMBL/GenBank/DDBJ databases">
        <title>Chryseolinea sp. Jin1 Genome sequencing and assembly.</title>
        <authorList>
            <person name="Kim I."/>
        </authorList>
    </citation>
    <scope>NUCLEOTIDE SEQUENCE [LARGE SCALE GENOMIC DNA]</scope>
    <source>
        <strain evidence="4 5">Jin1</strain>
    </source>
</reference>
<evidence type="ECO:0000256" key="2">
    <source>
        <dbReference type="ARBA" id="ARBA00022729"/>
    </source>
</evidence>
<dbReference type="EMBL" id="JAERRB010000010">
    <property type="protein sequence ID" value="MBL0744296.1"/>
    <property type="molecule type" value="Genomic_DNA"/>
</dbReference>
<dbReference type="InterPro" id="IPR005632">
    <property type="entry name" value="Chaperone_Skp"/>
</dbReference>
<keyword evidence="2" id="KW-0732">Signal</keyword>
<dbReference type="Pfam" id="PF03938">
    <property type="entry name" value="OmpH"/>
    <property type="match status" value="1"/>
</dbReference>
<dbReference type="InterPro" id="IPR024930">
    <property type="entry name" value="Skp_dom_sf"/>
</dbReference>
<feature type="coiled-coil region" evidence="3">
    <location>
        <begin position="74"/>
        <end position="123"/>
    </location>
</feature>
<evidence type="ECO:0000313" key="5">
    <source>
        <dbReference type="Proteomes" id="UP000613030"/>
    </source>
</evidence>
<dbReference type="Proteomes" id="UP000613030">
    <property type="component" value="Unassembled WGS sequence"/>
</dbReference>
<evidence type="ECO:0000256" key="3">
    <source>
        <dbReference type="SAM" id="Coils"/>
    </source>
</evidence>
<dbReference type="PANTHER" id="PTHR35089:SF1">
    <property type="entry name" value="CHAPERONE PROTEIN SKP"/>
    <property type="match status" value="1"/>
</dbReference>